<reference evidence="10 11" key="1">
    <citation type="submission" date="2014-06" db="EMBL/GenBank/DDBJ databases">
        <authorList>
            <person name="Bishop-Lilly K.A."/>
            <person name="Broomall S.M."/>
            <person name="Chain P.S."/>
            <person name="Chertkov O."/>
            <person name="Coyne S.R."/>
            <person name="Daligault H.E."/>
            <person name="Davenport K.W."/>
            <person name="Erkkila T."/>
            <person name="Frey K.G."/>
            <person name="Gibbons H.S."/>
            <person name="Gu W."/>
            <person name="Jaissle J."/>
            <person name="Johnson S.L."/>
            <person name="Koroleva G.I."/>
            <person name="Ladner J.T."/>
            <person name="Lo C.-C."/>
            <person name="Minogue T.D."/>
            <person name="Munk C."/>
            <person name="Palacios G.F."/>
            <person name="Redden C.L."/>
            <person name="Rosenzweig C.N."/>
            <person name="Scholz M.B."/>
            <person name="Teshima H."/>
            <person name="Xu Y."/>
        </authorList>
    </citation>
    <scope>NUCLEOTIDE SEQUENCE [LARGE SCALE GENOMIC DNA]</scope>
    <source>
        <strain evidence="10 11">EO147</strain>
    </source>
</reference>
<dbReference type="RefSeq" id="WP_038801833.1">
    <property type="nucleotide sequence ID" value="NZ_CP008727.1"/>
</dbReference>
<dbReference type="InterPro" id="IPR006302">
    <property type="entry name" value="T3SS_HrcV"/>
</dbReference>
<organism evidence="10 11">
    <name type="scientific">Burkholderia oklahomensis</name>
    <dbReference type="NCBI Taxonomy" id="342113"/>
    <lineage>
        <taxon>Bacteria</taxon>
        <taxon>Pseudomonadati</taxon>
        <taxon>Pseudomonadota</taxon>
        <taxon>Betaproteobacteria</taxon>
        <taxon>Burkholderiales</taxon>
        <taxon>Burkholderiaceae</taxon>
        <taxon>Burkholderia</taxon>
        <taxon>pseudomallei group</taxon>
    </lineage>
</organism>
<dbReference type="InterPro" id="IPR001712">
    <property type="entry name" value="T3SS_FHIPEP"/>
</dbReference>
<comment type="subcellular location">
    <subcellularLocation>
        <location evidence="1">Cell inner membrane</location>
        <topology evidence="1">Multi-pass membrane protein</topology>
    </subcellularLocation>
</comment>
<evidence type="ECO:0000256" key="3">
    <source>
        <dbReference type="ARBA" id="ARBA00022448"/>
    </source>
</evidence>
<keyword evidence="4" id="KW-1003">Cell membrane</keyword>
<evidence type="ECO:0000256" key="2">
    <source>
        <dbReference type="ARBA" id="ARBA00008835"/>
    </source>
</evidence>
<keyword evidence="11" id="KW-1185">Reference proteome</keyword>
<comment type="similarity">
    <text evidence="2">Belongs to the FHIPEP (flagella/HR/invasion proteins export pore) family.</text>
</comment>
<keyword evidence="8 9" id="KW-0472">Membrane</keyword>
<evidence type="ECO:0000313" key="10">
    <source>
        <dbReference type="EMBL" id="AIO71015.1"/>
    </source>
</evidence>
<keyword evidence="3" id="KW-0813">Transport</keyword>
<dbReference type="PIRSF" id="PIRSF005419">
    <property type="entry name" value="FlhA"/>
    <property type="match status" value="1"/>
</dbReference>
<dbReference type="InterPro" id="IPR042196">
    <property type="entry name" value="FHIPEP_4"/>
</dbReference>
<dbReference type="InterPro" id="IPR025505">
    <property type="entry name" value="FHIPEP_CS"/>
</dbReference>
<evidence type="ECO:0000256" key="6">
    <source>
        <dbReference type="ARBA" id="ARBA00022692"/>
    </source>
</evidence>
<dbReference type="PRINTS" id="PR00949">
    <property type="entry name" value="TYPE3IMAPROT"/>
</dbReference>
<evidence type="ECO:0000256" key="8">
    <source>
        <dbReference type="ARBA" id="ARBA00023136"/>
    </source>
</evidence>
<name>A0AAI8FSF8_9BURK</name>
<feature type="transmembrane region" description="Helical" evidence="9">
    <location>
        <begin position="68"/>
        <end position="89"/>
    </location>
</feature>
<protein>
    <submittedName>
        <fullName evidence="10">Type III secretion, HrcV family protein</fullName>
    </submittedName>
</protein>
<keyword evidence="5" id="KW-0997">Cell inner membrane</keyword>
<dbReference type="NCBIfam" id="TIGR01399">
    <property type="entry name" value="hrcV"/>
    <property type="match status" value="1"/>
</dbReference>
<feature type="transmembrane region" description="Helical" evidence="9">
    <location>
        <begin position="12"/>
        <end position="31"/>
    </location>
</feature>
<evidence type="ECO:0000256" key="5">
    <source>
        <dbReference type="ARBA" id="ARBA00022519"/>
    </source>
</evidence>
<evidence type="ECO:0000256" key="7">
    <source>
        <dbReference type="ARBA" id="ARBA00022989"/>
    </source>
</evidence>
<dbReference type="AlphaFoldDB" id="A0AAI8FSF8"/>
<dbReference type="EMBL" id="CP008727">
    <property type="protein sequence ID" value="AIO71015.1"/>
    <property type="molecule type" value="Genomic_DNA"/>
</dbReference>
<dbReference type="GO" id="GO:0009306">
    <property type="term" value="P:protein secretion"/>
    <property type="evidence" value="ECO:0007669"/>
    <property type="project" value="InterPro"/>
</dbReference>
<feature type="transmembrane region" description="Helical" evidence="9">
    <location>
        <begin position="195"/>
        <end position="216"/>
    </location>
</feature>
<dbReference type="Proteomes" id="UP000029424">
    <property type="component" value="Chromosome 2"/>
</dbReference>
<feature type="transmembrane region" description="Helical" evidence="9">
    <location>
        <begin position="37"/>
        <end position="56"/>
    </location>
</feature>
<feature type="transmembrane region" description="Helical" evidence="9">
    <location>
        <begin position="109"/>
        <end position="128"/>
    </location>
</feature>
<evidence type="ECO:0000256" key="9">
    <source>
        <dbReference type="SAM" id="Phobius"/>
    </source>
</evidence>
<keyword evidence="7 9" id="KW-1133">Transmembrane helix</keyword>
<accession>A0AAI8FSF8</accession>
<gene>
    <name evidence="10" type="ORF">DM82_4946</name>
</gene>
<dbReference type="Gene3D" id="3.40.30.60">
    <property type="entry name" value="FHIPEP family, domain 1"/>
    <property type="match status" value="1"/>
</dbReference>
<dbReference type="PANTHER" id="PTHR30161:SF2">
    <property type="entry name" value="INVASION PROTEIN INVA"/>
    <property type="match status" value="1"/>
</dbReference>
<dbReference type="KEGG" id="bok:DM82_4946"/>
<dbReference type="GO" id="GO:0005886">
    <property type="term" value="C:plasma membrane"/>
    <property type="evidence" value="ECO:0007669"/>
    <property type="project" value="UniProtKB-SubCell"/>
</dbReference>
<dbReference type="Pfam" id="PF00771">
    <property type="entry name" value="FHIPEP"/>
    <property type="match status" value="1"/>
</dbReference>
<dbReference type="Gene3D" id="1.10.8.540">
    <property type="entry name" value="FHIPEP family, domain 3"/>
    <property type="match status" value="1"/>
</dbReference>
<sequence>MFKSRKLPAGGEIGIVALVIAIISLMILPLPPVLIDVLLGVNITISVTLLMVTMYIPDVTELSAFPSLLLFTTLFRLSLNIASTKSILLHAEAGNIIESFGELVVGGNLVVGLVVFAIITTVQFIVIAKGSERVAEVGARFTLDALPGKQMSIDADLRAGLLTTEEARRKRATLAVESQLHGGMDGAMKFVKGDAIAGLIITMINIVAGIAVGVAYHGMSAGDAASRFSVLSVGDAMVSQIPSLLLSVAAGVMITRVTDERHSRQRSLGDEIGHQLGASTRALFFAAILLLGFAAVPGFPIALFVMLAVVLAFTGYRLSRRHSPSAHAARGHEQETLRAMQRSGAKTDVPPILPRAPQFACPIGVRIAPDLTAGLAMPKLDEALERDRARLQDELGLPFPGVTMWIHPALAAATFEVLIHDVPHLSVTLPAGKVMLSQEAPASSAHATPTDEQIERRRTLFEHSETGPPIHADGEATHWIDEHAASAKDGVWRAEQVIAHASVAAIRAHAPLFLGIQEVQWILDQLAIDSPGLVAEVQKVLPPTRIAEVLRRLLEEQISIRNVRTIMESLITWGAKEKDMLMLTEYVRGDLSRFLAHRAAQGARMLSAVLFDMQVEQHIRQAIKQTPTGNFLALPPSDATLLIERILSLVGAVPRTDIVLVTSMDIRRYVRRMIEGRLNWLAVYSYQELGEHVELCPVGRVSLQG</sequence>
<feature type="transmembrane region" description="Helical" evidence="9">
    <location>
        <begin position="236"/>
        <end position="255"/>
    </location>
</feature>
<dbReference type="PANTHER" id="PTHR30161">
    <property type="entry name" value="FLAGELLAR EXPORT PROTEIN, MEMBRANE FLHA SUBUNIT-RELATED"/>
    <property type="match status" value="1"/>
</dbReference>
<dbReference type="InterPro" id="IPR042194">
    <property type="entry name" value="FHIPEP_1"/>
</dbReference>
<evidence type="ECO:0000313" key="11">
    <source>
        <dbReference type="Proteomes" id="UP000029424"/>
    </source>
</evidence>
<evidence type="ECO:0000256" key="4">
    <source>
        <dbReference type="ARBA" id="ARBA00022475"/>
    </source>
</evidence>
<dbReference type="InterPro" id="IPR042193">
    <property type="entry name" value="FHIPEP_3"/>
</dbReference>
<evidence type="ECO:0000256" key="1">
    <source>
        <dbReference type="ARBA" id="ARBA00004429"/>
    </source>
</evidence>
<dbReference type="Gene3D" id="3.40.50.12790">
    <property type="entry name" value="FHIPEP family, domain 4"/>
    <property type="match status" value="1"/>
</dbReference>
<keyword evidence="6 9" id="KW-0812">Transmembrane</keyword>
<dbReference type="PROSITE" id="PS00994">
    <property type="entry name" value="FHIPEP"/>
    <property type="match status" value="1"/>
</dbReference>
<proteinExistence type="inferred from homology"/>